<evidence type="ECO:0000313" key="3">
    <source>
        <dbReference type="EMBL" id="EUA90626.1"/>
    </source>
</evidence>
<dbReference type="EMBL" id="JAOL01000100">
    <property type="protein sequence ID" value="EUA90626.1"/>
    <property type="molecule type" value="Genomic_DNA"/>
</dbReference>
<dbReference type="InterPro" id="IPR000084">
    <property type="entry name" value="PE-PGRS_N"/>
</dbReference>
<accession>A0ABN0R0Z4</accession>
<feature type="domain" description="PE" evidence="2">
    <location>
        <begin position="4"/>
        <end position="94"/>
    </location>
</feature>
<dbReference type="Gene3D" id="1.10.287.850">
    <property type="entry name" value="HP0062-like domain"/>
    <property type="match status" value="1"/>
</dbReference>
<feature type="region of interest" description="Disordered" evidence="1">
    <location>
        <begin position="110"/>
        <end position="131"/>
    </location>
</feature>
<keyword evidence="4" id="KW-1185">Reference proteome</keyword>
<evidence type="ECO:0000256" key="1">
    <source>
        <dbReference type="SAM" id="MobiDB-lite"/>
    </source>
</evidence>
<gene>
    <name evidence="3" type="ORF">I551_2869</name>
</gene>
<dbReference type="InterPro" id="IPR038332">
    <property type="entry name" value="PPE_sf"/>
</dbReference>
<comment type="caution">
    <text evidence="3">The sequence shown here is derived from an EMBL/GenBank/DDBJ whole genome shotgun (WGS) entry which is preliminary data.</text>
</comment>
<dbReference type="SUPFAM" id="SSF140459">
    <property type="entry name" value="PE/PPE dimer-like"/>
    <property type="match status" value="1"/>
</dbReference>
<protein>
    <submittedName>
        <fullName evidence="3">PE family protein</fullName>
    </submittedName>
</protein>
<proteinExistence type="predicted"/>
<evidence type="ECO:0000259" key="2">
    <source>
        <dbReference type="Pfam" id="PF00934"/>
    </source>
</evidence>
<dbReference type="Pfam" id="PF00934">
    <property type="entry name" value="PE"/>
    <property type="match status" value="1"/>
</dbReference>
<reference evidence="3 4" key="1">
    <citation type="submission" date="2014-01" db="EMBL/GenBank/DDBJ databases">
        <authorList>
            <person name="Dobos K."/>
            <person name="Lenaerts A."/>
            <person name="Ordway D."/>
            <person name="DeGroote M.A."/>
            <person name="Parker T."/>
            <person name="Sizemore C."/>
            <person name="Tallon L.J."/>
            <person name="Sadzewicz L.K."/>
            <person name="Sengamalay N."/>
            <person name="Fraser C.M."/>
            <person name="Hine E."/>
            <person name="Shefchek K.A."/>
            <person name="Das S.P."/>
            <person name="Tettelin H."/>
        </authorList>
    </citation>
    <scope>NUCLEOTIDE SEQUENCE [LARGE SCALE GENOMIC DNA]</scope>
    <source>
        <strain evidence="3 4">Harvey</strain>
    </source>
</reference>
<evidence type="ECO:0000313" key="4">
    <source>
        <dbReference type="Proteomes" id="UP000020681"/>
    </source>
</evidence>
<sequence length="131" mass="13488">MSFVVTAPETVVTAASQLTGIGSAIEAANAAAAALTTRLLPAAADEVPAGIAALMSTHAQEYQLLGGQLATYHDQLVQALDRTAGWYADAETGNAALLRNVQQELLTGLTAPGRAWSGPAPPPRERPALTR</sequence>
<organism evidence="3 4">
    <name type="scientific">Mycobacterium ulcerans str. Harvey</name>
    <dbReference type="NCBI Taxonomy" id="1299332"/>
    <lineage>
        <taxon>Bacteria</taxon>
        <taxon>Bacillati</taxon>
        <taxon>Actinomycetota</taxon>
        <taxon>Actinomycetes</taxon>
        <taxon>Mycobacteriales</taxon>
        <taxon>Mycobacteriaceae</taxon>
        <taxon>Mycobacterium</taxon>
        <taxon>Mycobacterium ulcerans group</taxon>
    </lineage>
</organism>
<name>A0ABN0R0Z4_MYCUL</name>
<dbReference type="Proteomes" id="UP000020681">
    <property type="component" value="Unassembled WGS sequence"/>
</dbReference>